<organism evidence="2 3">
    <name type="scientific">Cystobacter ferrugineus</name>
    <dbReference type="NCBI Taxonomy" id="83449"/>
    <lineage>
        <taxon>Bacteria</taxon>
        <taxon>Pseudomonadati</taxon>
        <taxon>Myxococcota</taxon>
        <taxon>Myxococcia</taxon>
        <taxon>Myxococcales</taxon>
        <taxon>Cystobacterineae</taxon>
        <taxon>Archangiaceae</taxon>
        <taxon>Cystobacter</taxon>
    </lineage>
</organism>
<evidence type="ECO:0000313" key="3">
    <source>
        <dbReference type="Proteomes" id="UP000182229"/>
    </source>
</evidence>
<evidence type="ECO:0000313" key="2">
    <source>
        <dbReference type="EMBL" id="OJH37359.1"/>
    </source>
</evidence>
<proteinExistence type="predicted"/>
<evidence type="ECO:0000256" key="1">
    <source>
        <dbReference type="SAM" id="MobiDB-lite"/>
    </source>
</evidence>
<gene>
    <name evidence="2" type="ORF">BON30_29140</name>
</gene>
<dbReference type="STRING" id="83449.BON30_29140"/>
<feature type="compositionally biased region" description="Polar residues" evidence="1">
    <location>
        <begin position="59"/>
        <end position="68"/>
    </location>
</feature>
<sequence length="144" mass="16745">MADALWILVANASRARLFSTDERAEKWDLREEFFHEESRQRSTELLEQPDNPNAGHLSKPTSENQPDARQQLEHGRFARQLAERLERGINDRAFDRVVIAAPPEFLGMLRKAISPRVQQRLMLDMRADYTQVPIKDLPERIPLT</sequence>
<reference evidence="3" key="1">
    <citation type="submission" date="2016-11" db="EMBL/GenBank/DDBJ databases">
        <authorList>
            <person name="Shukria A."/>
            <person name="Stevens D.C."/>
        </authorList>
    </citation>
    <scope>NUCLEOTIDE SEQUENCE [LARGE SCALE GENOMIC DNA]</scope>
    <source>
        <strain evidence="3">Cbfe23</strain>
    </source>
</reference>
<reference evidence="2 3" key="2">
    <citation type="submission" date="2016-12" db="EMBL/GenBank/DDBJ databases">
        <title>Draft Genome Sequence of Cystobacter ferrugineus Strain Cbfe23.</title>
        <authorList>
            <person name="Akbar S."/>
            <person name="Dowd S.E."/>
            <person name="Stevens D.C."/>
        </authorList>
    </citation>
    <scope>NUCLEOTIDE SEQUENCE [LARGE SCALE GENOMIC DNA]</scope>
    <source>
        <strain evidence="2 3">Cbfe23</strain>
    </source>
</reference>
<dbReference type="Proteomes" id="UP000182229">
    <property type="component" value="Unassembled WGS sequence"/>
</dbReference>
<dbReference type="RefSeq" id="WP_071901693.1">
    <property type="nucleotide sequence ID" value="NZ_MPIN01000008.1"/>
</dbReference>
<evidence type="ECO:0008006" key="4">
    <source>
        <dbReference type="Google" id="ProtNLM"/>
    </source>
</evidence>
<accession>A0A1L9B520</accession>
<feature type="region of interest" description="Disordered" evidence="1">
    <location>
        <begin position="36"/>
        <end position="76"/>
    </location>
</feature>
<protein>
    <recommendedName>
        <fullName evidence="4">Host attachment protein</fullName>
    </recommendedName>
</protein>
<dbReference type="InterPro" id="IPR019291">
    <property type="entry name" value="Host_attachment_protein"/>
</dbReference>
<dbReference type="Pfam" id="PF10116">
    <property type="entry name" value="Host_attach"/>
    <property type="match status" value="1"/>
</dbReference>
<dbReference type="AlphaFoldDB" id="A0A1L9B520"/>
<keyword evidence="3" id="KW-1185">Reference proteome</keyword>
<comment type="caution">
    <text evidence="2">The sequence shown here is derived from an EMBL/GenBank/DDBJ whole genome shotgun (WGS) entry which is preliminary data.</text>
</comment>
<dbReference type="EMBL" id="MPIN01000008">
    <property type="protein sequence ID" value="OJH37359.1"/>
    <property type="molecule type" value="Genomic_DNA"/>
</dbReference>
<dbReference type="OrthoDB" id="329419at2"/>
<name>A0A1L9B520_9BACT</name>